<dbReference type="PROSITE" id="PS00211">
    <property type="entry name" value="ABC_TRANSPORTER_1"/>
    <property type="match status" value="1"/>
</dbReference>
<evidence type="ECO:0000313" key="4">
    <source>
        <dbReference type="EMBL" id="ADI01945.1"/>
    </source>
</evidence>
<accession>D7CML0</accession>
<proteinExistence type="predicted"/>
<dbReference type="eggNOG" id="COG1101">
    <property type="taxonomic scope" value="Bacteria"/>
</dbReference>
<dbReference type="InterPro" id="IPR017871">
    <property type="entry name" value="ABC_transporter-like_CS"/>
</dbReference>
<dbReference type="Proteomes" id="UP000000378">
    <property type="component" value="Chromosome"/>
</dbReference>
<dbReference type="PANTHER" id="PTHR24220:SF692">
    <property type="entry name" value="ABC TRANSPORTER DOMAIN-CONTAINING PROTEIN"/>
    <property type="match status" value="1"/>
</dbReference>
<dbReference type="SMART" id="SM00382">
    <property type="entry name" value="AAA"/>
    <property type="match status" value="1"/>
</dbReference>
<gene>
    <name evidence="4" type="ordered locus">Slip_1172</name>
</gene>
<sequence length="264" mass="29517">MLEIRELSKTFAPDKVNKEIALDNLSLTLEEGEFITVIGSNGAGKSTLLNCISGVHLPDAGRIILDGMDITFWPEYKRSRYIGRVFQDPLLGTAFDMTIEENLAMAYAKGKTRGLLPGVRRNETRLFRDKLAELGLGLEDRIRQKVGFLSGGERQALTLLMATIVRPRLLLLDEHTAALDPATAQRVLKLTRDIVLEHQLTTIMVTHNMREALEYGTRTVMMHNGRLILDIAGPERENMTVEKLVSLFSQRSGSGIENDRMLLG</sequence>
<dbReference type="InterPro" id="IPR015854">
    <property type="entry name" value="ABC_transpr_LolD-like"/>
</dbReference>
<keyword evidence="5" id="KW-1185">Reference proteome</keyword>
<dbReference type="GO" id="GO:0022857">
    <property type="term" value="F:transmembrane transporter activity"/>
    <property type="evidence" value="ECO:0007669"/>
    <property type="project" value="TreeGrafter"/>
</dbReference>
<dbReference type="KEGG" id="slp:Slip_1172"/>
<dbReference type="Pfam" id="PF00005">
    <property type="entry name" value="ABC_tran"/>
    <property type="match status" value="1"/>
</dbReference>
<evidence type="ECO:0000313" key="5">
    <source>
        <dbReference type="Proteomes" id="UP000000378"/>
    </source>
</evidence>
<name>D7CML0_SYNLT</name>
<dbReference type="GO" id="GO:0005886">
    <property type="term" value="C:plasma membrane"/>
    <property type="evidence" value="ECO:0007669"/>
    <property type="project" value="TreeGrafter"/>
</dbReference>
<organism evidence="4 5">
    <name type="scientific">Syntrophothermus lipocalidus (strain DSM 12680 / TGB-C1)</name>
    <dbReference type="NCBI Taxonomy" id="643648"/>
    <lineage>
        <taxon>Bacteria</taxon>
        <taxon>Bacillati</taxon>
        <taxon>Bacillota</taxon>
        <taxon>Clostridia</taxon>
        <taxon>Eubacteriales</taxon>
        <taxon>Syntrophomonadaceae</taxon>
        <taxon>Syntrophothermus</taxon>
    </lineage>
</organism>
<feature type="domain" description="ABC transporter" evidence="3">
    <location>
        <begin position="2"/>
        <end position="249"/>
    </location>
</feature>
<evidence type="ECO:0000256" key="1">
    <source>
        <dbReference type="ARBA" id="ARBA00022741"/>
    </source>
</evidence>
<dbReference type="SUPFAM" id="SSF52540">
    <property type="entry name" value="P-loop containing nucleoside triphosphate hydrolases"/>
    <property type="match status" value="1"/>
</dbReference>
<dbReference type="InterPro" id="IPR027417">
    <property type="entry name" value="P-loop_NTPase"/>
</dbReference>
<dbReference type="InterPro" id="IPR003593">
    <property type="entry name" value="AAA+_ATPase"/>
</dbReference>
<keyword evidence="2" id="KW-0067">ATP-binding</keyword>
<dbReference type="GO" id="GO:0005524">
    <property type="term" value="F:ATP binding"/>
    <property type="evidence" value="ECO:0007669"/>
    <property type="project" value="UniProtKB-KW"/>
</dbReference>
<evidence type="ECO:0000256" key="2">
    <source>
        <dbReference type="ARBA" id="ARBA00022840"/>
    </source>
</evidence>
<dbReference type="STRING" id="643648.Slip_1172"/>
<dbReference type="Gene3D" id="3.40.50.300">
    <property type="entry name" value="P-loop containing nucleotide triphosphate hydrolases"/>
    <property type="match status" value="1"/>
</dbReference>
<evidence type="ECO:0000259" key="3">
    <source>
        <dbReference type="PROSITE" id="PS50893"/>
    </source>
</evidence>
<dbReference type="PROSITE" id="PS50893">
    <property type="entry name" value="ABC_TRANSPORTER_2"/>
    <property type="match status" value="1"/>
</dbReference>
<dbReference type="InterPro" id="IPR003439">
    <property type="entry name" value="ABC_transporter-like_ATP-bd"/>
</dbReference>
<dbReference type="PANTHER" id="PTHR24220">
    <property type="entry name" value="IMPORT ATP-BINDING PROTEIN"/>
    <property type="match status" value="1"/>
</dbReference>
<reference evidence="5" key="1">
    <citation type="journal article" date="2010" name="Stand. Genomic Sci.">
        <title>Complete genome sequence of Syntrophothermus lipocalidus type strain (TGB-C1T).</title>
        <authorList>
            <consortium name="US DOE Joint Genome Institute (JGI-PGF)"/>
            <person name="Djao O."/>
            <person name="Zhang X."/>
            <person name="Lucas S."/>
            <person name="Lapidus A."/>
            <person name="Glavina Del Rio T."/>
            <person name="Nolan M."/>
            <person name="Tice H."/>
            <person name="Cheng J."/>
            <person name="Han C."/>
            <person name="Tapia R."/>
            <person name="Goodwin L."/>
            <person name="Pitluck S."/>
            <person name="Liolios K."/>
            <person name="Ivanova N."/>
            <person name="Mavromatis K."/>
            <person name="Mikhailova N."/>
            <person name="Ovchinnikova G."/>
            <person name="Pati A."/>
            <person name="Brambilla E."/>
            <person name="Chen A."/>
            <person name="Palaniappan K."/>
            <person name="Land M."/>
            <person name="Hauser L."/>
            <person name="Chang Y."/>
            <person name="Jeffries C."/>
            <person name="Rohde M."/>
            <person name="Sikorski J."/>
            <person name="Spring S."/>
            <person name="Goker M."/>
            <person name="Detter J."/>
            <person name="Woyke T."/>
            <person name="Bristow J."/>
            <person name="Eisen J."/>
            <person name="Markowitz V."/>
            <person name="Hugenholtz P."/>
            <person name="Kyrpides N."/>
            <person name="Klenk H."/>
        </authorList>
    </citation>
    <scope>NUCLEOTIDE SEQUENCE [LARGE SCALE GENOMIC DNA]</scope>
    <source>
        <strain evidence="5">DSM 12680 / TGB-C1</strain>
    </source>
</reference>
<keyword evidence="1" id="KW-0547">Nucleotide-binding</keyword>
<dbReference type="EMBL" id="CP002048">
    <property type="protein sequence ID" value="ADI01945.1"/>
    <property type="molecule type" value="Genomic_DNA"/>
</dbReference>
<protein>
    <submittedName>
        <fullName evidence="4">ABC transporter related protein</fullName>
    </submittedName>
</protein>
<dbReference type="GO" id="GO:0016887">
    <property type="term" value="F:ATP hydrolysis activity"/>
    <property type="evidence" value="ECO:0007669"/>
    <property type="project" value="InterPro"/>
</dbReference>
<reference evidence="4 5" key="2">
    <citation type="journal article" date="2010" name="Stand. Genomic Sci.">
        <title>Complete genome sequence of Syntrophothermus lipocalidus type strain (TGB-C1).</title>
        <authorList>
            <person name="Djao O.D."/>
            <person name="Zhang X."/>
            <person name="Lucas S."/>
            <person name="Lapidus A."/>
            <person name="Del Rio T.G."/>
            <person name="Nolan M."/>
            <person name="Tice H."/>
            <person name="Cheng J.F."/>
            <person name="Han C."/>
            <person name="Tapia R."/>
            <person name="Goodwin L."/>
            <person name="Pitluck S."/>
            <person name="Liolios K."/>
            <person name="Ivanova N."/>
            <person name="Mavromatis K."/>
            <person name="Mikhailova N."/>
            <person name="Ovchinnikova G."/>
            <person name="Pati A."/>
            <person name="Brambilla E."/>
            <person name="Chen A."/>
            <person name="Palaniappan K."/>
            <person name="Land M."/>
            <person name="Hauser L."/>
            <person name="Chang Y.J."/>
            <person name="Jeffries C.D."/>
            <person name="Rohde M."/>
            <person name="Sikorski J."/>
            <person name="Spring S."/>
            <person name="Goker M."/>
            <person name="Detter J.C."/>
            <person name="Woyke T."/>
            <person name="Bristow J."/>
            <person name="Eisen J.A."/>
            <person name="Markowitz V."/>
            <person name="Hugenholtz P."/>
            <person name="Kyrpides N.C."/>
            <person name="Klenk H.P."/>
        </authorList>
    </citation>
    <scope>NUCLEOTIDE SEQUENCE [LARGE SCALE GENOMIC DNA]</scope>
    <source>
        <strain evidence="5">DSM 12680 / TGB-C1</strain>
    </source>
</reference>
<dbReference type="RefSeq" id="WP_013175347.1">
    <property type="nucleotide sequence ID" value="NC_014220.1"/>
</dbReference>
<dbReference type="AlphaFoldDB" id="D7CML0"/>
<dbReference type="HOGENOM" id="CLU_000604_1_22_9"/>
<dbReference type="OrthoDB" id="9776369at2"/>